<accession>A0A699R0K2</accession>
<gene>
    <name evidence="1" type="ORF">Tci_850986</name>
</gene>
<dbReference type="EMBL" id="BKCJ011068457">
    <property type="protein sequence ID" value="GFC79016.1"/>
    <property type="molecule type" value="Genomic_DNA"/>
</dbReference>
<dbReference type="AlphaFoldDB" id="A0A699R0K2"/>
<evidence type="ECO:0000313" key="1">
    <source>
        <dbReference type="EMBL" id="GFC79016.1"/>
    </source>
</evidence>
<sequence length="32" mass="3633">MAFNLPPMEDVLPWPGNANMVFDLRLTEDVLS</sequence>
<feature type="non-terminal residue" evidence="1">
    <location>
        <position position="32"/>
    </location>
</feature>
<reference evidence="1" key="1">
    <citation type="journal article" date="2019" name="Sci. Rep.">
        <title>Draft genome of Tanacetum cinerariifolium, the natural source of mosquito coil.</title>
        <authorList>
            <person name="Yamashiro T."/>
            <person name="Shiraishi A."/>
            <person name="Satake H."/>
            <person name="Nakayama K."/>
        </authorList>
    </citation>
    <scope>NUCLEOTIDE SEQUENCE</scope>
</reference>
<comment type="caution">
    <text evidence="1">The sequence shown here is derived from an EMBL/GenBank/DDBJ whole genome shotgun (WGS) entry which is preliminary data.</text>
</comment>
<proteinExistence type="predicted"/>
<name>A0A699R0K2_TANCI</name>
<protein>
    <submittedName>
        <fullName evidence="1">Uncharacterized protein</fullName>
    </submittedName>
</protein>
<organism evidence="1">
    <name type="scientific">Tanacetum cinerariifolium</name>
    <name type="common">Dalmatian daisy</name>
    <name type="synonym">Chrysanthemum cinerariifolium</name>
    <dbReference type="NCBI Taxonomy" id="118510"/>
    <lineage>
        <taxon>Eukaryota</taxon>
        <taxon>Viridiplantae</taxon>
        <taxon>Streptophyta</taxon>
        <taxon>Embryophyta</taxon>
        <taxon>Tracheophyta</taxon>
        <taxon>Spermatophyta</taxon>
        <taxon>Magnoliopsida</taxon>
        <taxon>eudicotyledons</taxon>
        <taxon>Gunneridae</taxon>
        <taxon>Pentapetalae</taxon>
        <taxon>asterids</taxon>
        <taxon>campanulids</taxon>
        <taxon>Asterales</taxon>
        <taxon>Asteraceae</taxon>
        <taxon>Asteroideae</taxon>
        <taxon>Anthemideae</taxon>
        <taxon>Anthemidinae</taxon>
        <taxon>Tanacetum</taxon>
    </lineage>
</organism>